<name>A0AAV1CGQ8_OLDCO</name>
<dbReference type="GO" id="GO:0020037">
    <property type="term" value="F:heme binding"/>
    <property type="evidence" value="ECO:0007669"/>
    <property type="project" value="InterPro"/>
</dbReference>
<dbReference type="PANTHER" id="PTHR47951:SF7">
    <property type="entry name" value="FLAVONOID 3',5'-HYDROXYLASE-LIKE ISOFORM X1"/>
    <property type="match status" value="1"/>
</dbReference>
<gene>
    <name evidence="1" type="ORF">OLC1_LOCUS5131</name>
</gene>
<dbReference type="InterPro" id="IPR036396">
    <property type="entry name" value="Cyt_P450_sf"/>
</dbReference>
<dbReference type="PANTHER" id="PTHR47951">
    <property type="entry name" value="OS08G0547900 PROTEIN"/>
    <property type="match status" value="1"/>
</dbReference>
<organism evidence="1 2">
    <name type="scientific">Oldenlandia corymbosa var. corymbosa</name>
    <dbReference type="NCBI Taxonomy" id="529605"/>
    <lineage>
        <taxon>Eukaryota</taxon>
        <taxon>Viridiplantae</taxon>
        <taxon>Streptophyta</taxon>
        <taxon>Embryophyta</taxon>
        <taxon>Tracheophyta</taxon>
        <taxon>Spermatophyta</taxon>
        <taxon>Magnoliopsida</taxon>
        <taxon>eudicotyledons</taxon>
        <taxon>Gunneridae</taxon>
        <taxon>Pentapetalae</taxon>
        <taxon>asterids</taxon>
        <taxon>lamiids</taxon>
        <taxon>Gentianales</taxon>
        <taxon>Rubiaceae</taxon>
        <taxon>Rubioideae</taxon>
        <taxon>Spermacoceae</taxon>
        <taxon>Hedyotis-Oldenlandia complex</taxon>
        <taxon>Oldenlandia</taxon>
    </lineage>
</organism>
<dbReference type="Proteomes" id="UP001161247">
    <property type="component" value="Chromosome 2"/>
</dbReference>
<dbReference type="Pfam" id="PF00067">
    <property type="entry name" value="p450"/>
    <property type="match status" value="2"/>
</dbReference>
<evidence type="ECO:0000313" key="1">
    <source>
        <dbReference type="EMBL" id="CAI9093808.1"/>
    </source>
</evidence>
<keyword evidence="2" id="KW-1185">Reference proteome</keyword>
<dbReference type="Gene3D" id="1.10.630.10">
    <property type="entry name" value="Cytochrome P450"/>
    <property type="match status" value="2"/>
</dbReference>
<accession>A0AAV1CGQ8</accession>
<evidence type="ECO:0000313" key="2">
    <source>
        <dbReference type="Proteomes" id="UP001161247"/>
    </source>
</evidence>
<dbReference type="EMBL" id="OX459119">
    <property type="protein sequence ID" value="CAI9093808.1"/>
    <property type="molecule type" value="Genomic_DNA"/>
</dbReference>
<dbReference type="GO" id="GO:0016705">
    <property type="term" value="F:oxidoreductase activity, acting on paired donors, with incorporation or reduction of molecular oxygen"/>
    <property type="evidence" value="ECO:0007669"/>
    <property type="project" value="InterPro"/>
</dbReference>
<dbReference type="GO" id="GO:0005506">
    <property type="term" value="F:iron ion binding"/>
    <property type="evidence" value="ECO:0007669"/>
    <property type="project" value="InterPro"/>
</dbReference>
<dbReference type="AlphaFoldDB" id="A0AAV1CGQ8"/>
<reference evidence="1" key="1">
    <citation type="submission" date="2023-03" db="EMBL/GenBank/DDBJ databases">
        <authorList>
            <person name="Julca I."/>
        </authorList>
    </citation>
    <scope>NUCLEOTIDE SEQUENCE</scope>
</reference>
<dbReference type="SUPFAM" id="SSF48264">
    <property type="entry name" value="Cytochrome P450"/>
    <property type="match status" value="1"/>
</dbReference>
<proteinExistence type="predicted"/>
<dbReference type="GO" id="GO:0004497">
    <property type="term" value="F:monooxygenase activity"/>
    <property type="evidence" value="ECO:0007669"/>
    <property type="project" value="InterPro"/>
</dbReference>
<dbReference type="InterPro" id="IPR001128">
    <property type="entry name" value="Cyt_P450"/>
</dbReference>
<sequence length="209" mass="23669">MARNGNMRKVFVREILSGSNLDACYDLIKDEVIKAIEYVRMRVGSPVRIDELAFQTELNVILSMLWGGTLEQNQLTDKAGSDFRAVFANMLDVLGKPSISDFFPILRRFDLQGVEKEANTLLQVADSIFDAVINGRLKMSEDEMKTDTTATMHKEVLEKVQKELEDVVGLDNIVEEYHLPKLHYLEAVVKEALRLHPAVPLLIRKNPAL</sequence>
<protein>
    <submittedName>
        <fullName evidence="1">OLC1v1029388C1</fullName>
    </submittedName>
</protein>